<evidence type="ECO:0000256" key="1">
    <source>
        <dbReference type="SAM" id="MobiDB-lite"/>
    </source>
</evidence>
<gene>
    <name evidence="2" type="ORF">ATM17_15150</name>
</gene>
<evidence type="ECO:0008006" key="4">
    <source>
        <dbReference type="Google" id="ProtNLM"/>
    </source>
</evidence>
<dbReference type="AlphaFoldDB" id="A0AAC9AVL5"/>
<dbReference type="Pfam" id="PF20188">
    <property type="entry name" value="DUF6551"/>
    <property type="match status" value="1"/>
</dbReference>
<dbReference type="KEGG" id="smaz:LH19_14550"/>
<feature type="region of interest" description="Disordered" evidence="1">
    <location>
        <begin position="105"/>
        <end position="134"/>
    </location>
</feature>
<dbReference type="InterPro" id="IPR046681">
    <property type="entry name" value="DUF6551"/>
</dbReference>
<protein>
    <recommendedName>
        <fullName evidence="4">ParB/Sulfiredoxin domain-containing protein</fullName>
    </recommendedName>
</protein>
<proteinExistence type="predicted"/>
<dbReference type="SUPFAM" id="SSF110849">
    <property type="entry name" value="ParB/Sulfiredoxin"/>
    <property type="match status" value="1"/>
</dbReference>
<reference evidence="2 3" key="2">
    <citation type="journal article" date="2016" name="Genome Announc.">
        <title>Complete Genome Sequence of Sphingopyxis macrogoltabida Strain 203N (NBRC 111659), a Polyethylene Glycol Degrader.</title>
        <authorList>
            <person name="Ohtsubo Y."/>
            <person name="Nonoyama S."/>
            <person name="Nagata Y."/>
            <person name="Numata M."/>
            <person name="Tsuchikane K."/>
            <person name="Hosoyama A."/>
            <person name="Yamazoe A."/>
            <person name="Tsuda M."/>
            <person name="Fujita N."/>
            <person name="Kawai F."/>
        </authorList>
    </citation>
    <scope>NUCLEOTIDE SEQUENCE [LARGE SCALE GENOMIC DNA]</scope>
    <source>
        <strain evidence="2 3">203N</strain>
    </source>
</reference>
<dbReference type="Proteomes" id="UP000076088">
    <property type="component" value="Chromosome"/>
</dbReference>
<evidence type="ECO:0000313" key="2">
    <source>
        <dbReference type="EMBL" id="AMU90362.1"/>
    </source>
</evidence>
<organism evidence="2 3">
    <name type="scientific">Sphingopyxis macrogoltabida</name>
    <name type="common">Sphingomonas macrogoltabidus</name>
    <dbReference type="NCBI Taxonomy" id="33050"/>
    <lineage>
        <taxon>Bacteria</taxon>
        <taxon>Pseudomonadati</taxon>
        <taxon>Pseudomonadota</taxon>
        <taxon>Alphaproteobacteria</taxon>
        <taxon>Sphingomonadales</taxon>
        <taxon>Sphingomonadaceae</taxon>
        <taxon>Sphingopyxis</taxon>
    </lineage>
</organism>
<dbReference type="RefSeq" id="WP_054729115.1">
    <property type="nucleotide sequence ID" value="NZ_CP009429.1"/>
</dbReference>
<accession>A0AAC9AVL5</accession>
<sequence length="378" mass="41634">MTGTIPSFINKGQPKTAWPDWLLKHAVGRPDENGSFLIRTKVGKDEDLRARVHKGAIVFERNGIAYTRPDADDARRFITEMEEAEKPDPKTAPAAAAPKKPFVMKRVNPPKPKPVGRKFAAPKGNPPSIEMRNPGELRIDDSYQRSIDTGPSRALINRIANDWDWRMCLPLVVSKRDDGYFYVIDGQHRLAASNLRTDIPFLPCCVFVFESVAEEAKMFVAMNRARRAVNRLDDFHAAQASGNEDALAIKGLIEAVGFTVSRKTGSGAWAPGEVAFTSAIGKARRRHGERVVMTALEIMAEAFKGERLVVGSPVFTGICAILVDTELQPDRARLLAGVRTLDMPGWASLIAECKGGTDRNKHIRDFLLAAYSDAQVAA</sequence>
<evidence type="ECO:0000313" key="3">
    <source>
        <dbReference type="Proteomes" id="UP000076088"/>
    </source>
</evidence>
<keyword evidence="3" id="KW-1185">Reference proteome</keyword>
<dbReference type="EMBL" id="CP013344">
    <property type="protein sequence ID" value="AMU90362.1"/>
    <property type="molecule type" value="Genomic_DNA"/>
</dbReference>
<name>A0AAC9AVL5_SPHMC</name>
<reference evidence="3" key="1">
    <citation type="submission" date="2015-11" db="EMBL/GenBank/DDBJ databases">
        <title>Complete genome sequence of a polyethylene-glycol degrader Sphingopyxis macrogoltabida 203N (NBRC 111659).</title>
        <authorList>
            <person name="Yoshiyuki O."/>
            <person name="Shouta N."/>
            <person name="Nagata Y."/>
            <person name="Numata M."/>
            <person name="Tsuchikane K."/>
            <person name="Hosoyama A."/>
            <person name="Yamazoe A."/>
            <person name="Tsuda M."/>
            <person name="Fujita N."/>
            <person name="Kawai F."/>
        </authorList>
    </citation>
    <scope>NUCLEOTIDE SEQUENCE [LARGE SCALE GENOMIC DNA]</scope>
    <source>
        <strain evidence="3">203N</strain>
    </source>
</reference>
<dbReference type="InterPro" id="IPR036086">
    <property type="entry name" value="ParB/Sulfiredoxin_sf"/>
</dbReference>